<dbReference type="RefSeq" id="WP_226392057.1">
    <property type="nucleotide sequence ID" value="NZ_JADCKB010000005.1"/>
</dbReference>
<dbReference type="Proteomes" id="UP000806542">
    <property type="component" value="Unassembled WGS sequence"/>
</dbReference>
<reference evidence="1" key="1">
    <citation type="submission" date="2020-10" db="EMBL/GenBank/DDBJ databases">
        <title>ChiBAC.</title>
        <authorList>
            <person name="Zenner C."/>
            <person name="Hitch T.C.A."/>
            <person name="Clavel T."/>
        </authorList>
    </citation>
    <scope>NUCLEOTIDE SEQUENCE</scope>
    <source>
        <strain evidence="1">DSM 107454</strain>
    </source>
</reference>
<protein>
    <submittedName>
        <fullName evidence="1">Uncharacterized protein</fullName>
    </submittedName>
</protein>
<name>A0A9D5R814_9FIRM</name>
<dbReference type="EMBL" id="JADCKB010000005">
    <property type="protein sequence ID" value="MBE5039492.1"/>
    <property type="molecule type" value="Genomic_DNA"/>
</dbReference>
<evidence type="ECO:0000313" key="2">
    <source>
        <dbReference type="Proteomes" id="UP000806542"/>
    </source>
</evidence>
<accession>A0A9D5R814</accession>
<comment type="caution">
    <text evidence="1">The sequence shown here is derived from an EMBL/GenBank/DDBJ whole genome shotgun (WGS) entry which is preliminary data.</text>
</comment>
<gene>
    <name evidence="1" type="ORF">INF28_03320</name>
</gene>
<organism evidence="1 2">
    <name type="scientific">Ructibacterium gallinarum</name>
    <dbReference type="NCBI Taxonomy" id="2779355"/>
    <lineage>
        <taxon>Bacteria</taxon>
        <taxon>Bacillati</taxon>
        <taxon>Bacillota</taxon>
        <taxon>Clostridia</taxon>
        <taxon>Eubacteriales</taxon>
        <taxon>Oscillospiraceae</taxon>
        <taxon>Ructibacterium</taxon>
    </lineage>
</organism>
<dbReference type="AlphaFoldDB" id="A0A9D5R814"/>
<sequence>MKDKNNIQPKMSREEYLYHNTEVLLKKYRDVVWSIEVSAMQAQISFELEMDCALEEFLEMSYAAGADLSGTQIQEQMRTLERNKKMLKIIDAAVEMLRKKQGDGEEYYWIIYYTYLSDKPCKRIEDIIQRVGEKTEPMAWKTYFSRRKKAIETLSGILWGFTSKDCLPILKEFV</sequence>
<evidence type="ECO:0000313" key="1">
    <source>
        <dbReference type="EMBL" id="MBE5039492.1"/>
    </source>
</evidence>
<proteinExistence type="predicted"/>
<keyword evidence="2" id="KW-1185">Reference proteome</keyword>